<keyword evidence="3" id="KW-0418">Kinase</keyword>
<dbReference type="SMART" id="SM00387">
    <property type="entry name" value="HATPase_c"/>
    <property type="match status" value="1"/>
</dbReference>
<evidence type="ECO:0000259" key="2">
    <source>
        <dbReference type="SMART" id="SM00387"/>
    </source>
</evidence>
<gene>
    <name evidence="3" type="ORF">CBEIBR21_04730</name>
</gene>
<feature type="transmembrane region" description="Helical" evidence="1">
    <location>
        <begin position="29"/>
        <end position="45"/>
    </location>
</feature>
<feature type="transmembrane region" description="Helical" evidence="1">
    <location>
        <begin position="108"/>
        <end position="129"/>
    </location>
</feature>
<feature type="transmembrane region" description="Helical" evidence="1">
    <location>
        <begin position="75"/>
        <end position="96"/>
    </location>
</feature>
<dbReference type="Proteomes" id="UP000190959">
    <property type="component" value="Unassembled WGS sequence"/>
</dbReference>
<dbReference type="GO" id="GO:0016301">
    <property type="term" value="F:kinase activity"/>
    <property type="evidence" value="ECO:0007669"/>
    <property type="project" value="UniProtKB-KW"/>
</dbReference>
<feature type="transmembrane region" description="Helical" evidence="1">
    <location>
        <begin position="51"/>
        <end position="68"/>
    </location>
</feature>
<feature type="transmembrane region" description="Helical" evidence="1">
    <location>
        <begin position="6"/>
        <end position="22"/>
    </location>
</feature>
<evidence type="ECO:0000313" key="4">
    <source>
        <dbReference type="Proteomes" id="UP000190959"/>
    </source>
</evidence>
<dbReference type="EMBL" id="MWMH01000001">
    <property type="protein sequence ID" value="OOP75480.1"/>
    <property type="molecule type" value="Genomic_DNA"/>
</dbReference>
<dbReference type="InterPro" id="IPR032834">
    <property type="entry name" value="NatK-like_C"/>
</dbReference>
<organism evidence="3 4">
    <name type="scientific">Clostridium beijerinckii</name>
    <name type="common">Clostridium MP</name>
    <dbReference type="NCBI Taxonomy" id="1520"/>
    <lineage>
        <taxon>Bacteria</taxon>
        <taxon>Bacillati</taxon>
        <taxon>Bacillota</taxon>
        <taxon>Clostridia</taxon>
        <taxon>Eubacteriales</taxon>
        <taxon>Clostridiaceae</taxon>
        <taxon>Clostridium</taxon>
    </lineage>
</organism>
<keyword evidence="3" id="KW-0808">Transferase</keyword>
<accession>A0A1S9NDC9</accession>
<comment type="caution">
    <text evidence="3">The sequence shown here is derived from an EMBL/GenBank/DDBJ whole genome shotgun (WGS) entry which is preliminary data.</text>
</comment>
<dbReference type="PANTHER" id="PTHR40448:SF1">
    <property type="entry name" value="TWO-COMPONENT SENSOR HISTIDINE KINASE"/>
    <property type="match status" value="1"/>
</dbReference>
<dbReference type="Pfam" id="PF14501">
    <property type="entry name" value="HATPase_c_5"/>
    <property type="match status" value="1"/>
</dbReference>
<dbReference type="AlphaFoldDB" id="A0A1S9NDC9"/>
<evidence type="ECO:0000256" key="1">
    <source>
        <dbReference type="SAM" id="Phobius"/>
    </source>
</evidence>
<protein>
    <submittedName>
        <fullName evidence="3">Histidine kinase</fullName>
    </submittedName>
</protein>
<evidence type="ECO:0000313" key="3">
    <source>
        <dbReference type="EMBL" id="OOP75480.1"/>
    </source>
</evidence>
<dbReference type="SUPFAM" id="SSF55874">
    <property type="entry name" value="ATPase domain of HSP90 chaperone/DNA topoisomerase II/histidine kinase"/>
    <property type="match status" value="1"/>
</dbReference>
<reference evidence="3 4" key="1">
    <citation type="submission" date="2017-02" db="EMBL/GenBank/DDBJ databases">
        <title>Genome sequence of Clostridium beijerinckii Br21.</title>
        <authorList>
            <person name="Fonseca B.C."/>
            <person name="Guazzaroni M.E."/>
            <person name="Riano-Pachon D.M."/>
            <person name="Reginatto V."/>
        </authorList>
    </citation>
    <scope>NUCLEOTIDE SEQUENCE [LARGE SCALE GENOMIC DNA]</scope>
    <source>
        <strain evidence="3 4">Br21</strain>
    </source>
</reference>
<keyword evidence="1" id="KW-0812">Transmembrane</keyword>
<dbReference type="GO" id="GO:0042802">
    <property type="term" value="F:identical protein binding"/>
    <property type="evidence" value="ECO:0007669"/>
    <property type="project" value="TreeGrafter"/>
</dbReference>
<dbReference type="PANTHER" id="PTHR40448">
    <property type="entry name" value="TWO-COMPONENT SENSOR HISTIDINE KINASE"/>
    <property type="match status" value="1"/>
</dbReference>
<name>A0A1S9NDC9_CLOBE</name>
<feature type="transmembrane region" description="Helical" evidence="1">
    <location>
        <begin position="141"/>
        <end position="160"/>
    </location>
</feature>
<dbReference type="InterPro" id="IPR036890">
    <property type="entry name" value="HATPase_C_sf"/>
</dbReference>
<feature type="transmembrane region" description="Helical" evidence="1">
    <location>
        <begin position="172"/>
        <end position="192"/>
    </location>
</feature>
<feature type="domain" description="Histidine kinase/HSP90-like ATPase" evidence="2">
    <location>
        <begin position="305"/>
        <end position="415"/>
    </location>
</feature>
<dbReference type="RefSeq" id="WP_078114748.1">
    <property type="nucleotide sequence ID" value="NZ_CP144906.1"/>
</dbReference>
<proteinExistence type="predicted"/>
<keyword evidence="1" id="KW-1133">Transmembrane helix</keyword>
<keyword evidence="1" id="KW-0472">Membrane</keyword>
<sequence>MLNSFIINSLDTFNIIYLWAALNKKNNNIAKLLSIILIVSILTTIVEQLGVNFIITYIMIVVVIKAIYKIGLKEIILGFLFVLLVEISLQLMLSLIVDKLFYNNNFGIIIIELITLICIIIFSKVSFLNKTFSFEKIDSNILIYLILTCGIYAVVFKIIWNYDNKMILNNLFIATLILSVLVISQILTYLYIMKVIREKEKLKLSNEYNAVIDEIIQEIKQRQHDFINYKNTIRGIVEVVDNKDLKSAITNYIKDEDTYDNKVNELIYIDNIVVRSIIYRNICKAKKDNVNFQYKIENNVLDNILSYHEISNVLNNLLNNAFDEVMKEKCIKKNIEVRILNEKNASHLIVKNQIVNSSDLNLNEMFTRGYSTKNIGTRGYGLYNVQQIINSHKGYIKINFEYGEIIFDIYFNSSSGKSGSP</sequence>
<dbReference type="Gene3D" id="3.30.565.10">
    <property type="entry name" value="Histidine kinase-like ATPase, C-terminal domain"/>
    <property type="match status" value="1"/>
</dbReference>
<dbReference type="InterPro" id="IPR003594">
    <property type="entry name" value="HATPase_dom"/>
</dbReference>